<gene>
    <name evidence="1" type="ORF">CRX57_00085</name>
</gene>
<dbReference type="RefSeq" id="WP_098963757.1">
    <property type="nucleotide sequence ID" value="NZ_PDKZ01000001.1"/>
</dbReference>
<dbReference type="AlphaFoldDB" id="A0A2C5WEE7"/>
<comment type="caution">
    <text evidence="1">The sequence shown here is derived from an EMBL/GenBank/DDBJ whole genome shotgun (WGS) entry which is preliminary data.</text>
</comment>
<proteinExistence type="predicted"/>
<name>A0A2C5WEE7_PSEPU</name>
<dbReference type="EMBL" id="PDKZ01000001">
    <property type="protein sequence ID" value="PHH44297.1"/>
    <property type="molecule type" value="Genomic_DNA"/>
</dbReference>
<reference evidence="2" key="1">
    <citation type="submission" date="2017-10" db="EMBL/GenBank/DDBJ databases">
        <title>FDA dAtabase for Regulatory Grade micrObial Sequences (FDA-ARGOS): Supporting development and validation of Infectious Disease Dx tests.</title>
        <authorList>
            <person name="Goldberg B."/>
            <person name="Campos J."/>
            <person name="Tallon L."/>
            <person name="Sadzewicz L."/>
            <person name="Ott S."/>
            <person name="Zhao X."/>
            <person name="Nagaraj S."/>
            <person name="Vavikolanu K."/>
            <person name="Aluvathingal J."/>
            <person name="Nadendla S."/>
            <person name="Geyer C."/>
            <person name="Sichtig H."/>
        </authorList>
    </citation>
    <scope>NUCLEOTIDE SEQUENCE [LARGE SCALE GENOMIC DNA]</scope>
    <source>
        <strain evidence="2">FDAARGOS_376</strain>
    </source>
</reference>
<sequence length="126" mass="13926">MVLKMGEVEELQKKKSIQQSVREAEMAIDNEIKMTIFDENATDKAIVVVAGRPNSTSWAGRGPLFLTEFLDKGTITIKLILHKLMEMYKKAGYGTDGVEHIDIGMGESAPGFILRIPDVTKEISNG</sequence>
<organism evidence="1 2">
    <name type="scientific">Pseudomonas putida</name>
    <name type="common">Arthrobacter siderocapsulatus</name>
    <dbReference type="NCBI Taxonomy" id="303"/>
    <lineage>
        <taxon>Bacteria</taxon>
        <taxon>Pseudomonadati</taxon>
        <taxon>Pseudomonadota</taxon>
        <taxon>Gammaproteobacteria</taxon>
        <taxon>Pseudomonadales</taxon>
        <taxon>Pseudomonadaceae</taxon>
        <taxon>Pseudomonas</taxon>
    </lineage>
</organism>
<evidence type="ECO:0000313" key="1">
    <source>
        <dbReference type="EMBL" id="PHH44297.1"/>
    </source>
</evidence>
<evidence type="ECO:0000313" key="2">
    <source>
        <dbReference type="Proteomes" id="UP000222460"/>
    </source>
</evidence>
<dbReference type="Proteomes" id="UP000222460">
    <property type="component" value="Unassembled WGS sequence"/>
</dbReference>
<protein>
    <submittedName>
        <fullName evidence="1">Uncharacterized protein</fullName>
    </submittedName>
</protein>
<accession>A0A2C5WEE7</accession>